<accession>A0A6C0CL94</accession>
<dbReference type="EMBL" id="MN739457">
    <property type="protein sequence ID" value="QHT05556.1"/>
    <property type="molecule type" value="Genomic_DNA"/>
</dbReference>
<proteinExistence type="predicted"/>
<evidence type="ECO:0000313" key="1">
    <source>
        <dbReference type="EMBL" id="QHT05556.1"/>
    </source>
</evidence>
<reference evidence="1" key="1">
    <citation type="journal article" date="2020" name="Nature">
        <title>Giant virus diversity and host interactions through global metagenomics.</title>
        <authorList>
            <person name="Schulz F."/>
            <person name="Roux S."/>
            <person name="Paez-Espino D."/>
            <person name="Jungbluth S."/>
            <person name="Walsh D.A."/>
            <person name="Denef V.J."/>
            <person name="McMahon K.D."/>
            <person name="Konstantinidis K.T."/>
            <person name="Eloe-Fadrosh E.A."/>
            <person name="Kyrpides N.C."/>
            <person name="Woyke T."/>
        </authorList>
    </citation>
    <scope>NUCLEOTIDE SEQUENCE</scope>
    <source>
        <strain evidence="1">GVMAG-M-3300021389-45</strain>
    </source>
</reference>
<name>A0A6C0CL94_9ZZZZ</name>
<dbReference type="AlphaFoldDB" id="A0A6C0CL94"/>
<organism evidence="1">
    <name type="scientific">viral metagenome</name>
    <dbReference type="NCBI Taxonomy" id="1070528"/>
    <lineage>
        <taxon>unclassified sequences</taxon>
        <taxon>metagenomes</taxon>
        <taxon>organismal metagenomes</taxon>
    </lineage>
</organism>
<protein>
    <submittedName>
        <fullName evidence="1">Uncharacterized protein</fullName>
    </submittedName>
</protein>
<sequence>MYVILFIIVLFLIFSNTITVETKKDIIDDLIKETEIYSGINPELYTDFITNIQFAKDNVKDVYIAYDHVLKALDHFNEIALYVIPIDPDIQDEITVLNEKILLEFEKRFKREANNQNLRFVPKYT</sequence>